<dbReference type="SUPFAM" id="SSF88723">
    <property type="entry name" value="PIN domain-like"/>
    <property type="match status" value="1"/>
</dbReference>
<dbReference type="PANTHER" id="PTHR35901">
    <property type="entry name" value="RIBONUCLEASE VAPC3"/>
    <property type="match status" value="1"/>
</dbReference>
<keyword evidence="3" id="KW-1185">Reference proteome</keyword>
<protein>
    <recommendedName>
        <fullName evidence="4">PIN domain-containing protein</fullName>
    </recommendedName>
</protein>
<proteinExistence type="predicted"/>
<dbReference type="CDD" id="cd09873">
    <property type="entry name" value="PIN_Pae0151-like"/>
    <property type="match status" value="1"/>
</dbReference>
<gene>
    <name evidence="2" type="ordered locus">Mhun_2139</name>
</gene>
<dbReference type="HOGENOM" id="CLU_121774_2_0_2"/>
<evidence type="ECO:0000256" key="1">
    <source>
        <dbReference type="ARBA" id="ARBA00022842"/>
    </source>
</evidence>
<dbReference type="InParanoid" id="Q2FN67"/>
<dbReference type="AlphaFoldDB" id="Q2FN67"/>
<accession>Q2FN67</accession>
<reference evidence="3" key="1">
    <citation type="journal article" date="2016" name="Stand. Genomic Sci.">
        <title>Complete genome sequence of Methanospirillum hungatei type strain JF1.</title>
        <authorList>
            <person name="Gunsalus R.P."/>
            <person name="Cook L.E."/>
            <person name="Crable B."/>
            <person name="Rohlin L."/>
            <person name="McDonald E."/>
            <person name="Mouttaki H."/>
            <person name="Sieber J.R."/>
            <person name="Poweleit N."/>
            <person name="Zhou H."/>
            <person name="Lapidus A.L."/>
            <person name="Daligault H.E."/>
            <person name="Land M."/>
            <person name="Gilna P."/>
            <person name="Ivanova N."/>
            <person name="Kyrpides N."/>
            <person name="Culley D.E."/>
            <person name="McInerney M.J."/>
        </authorList>
    </citation>
    <scope>NUCLEOTIDE SEQUENCE [LARGE SCALE GENOMIC DNA]</scope>
    <source>
        <strain evidence="3">ATCC 27890 / DSM 864 / NBRC 100397 / JF-1</strain>
    </source>
</reference>
<dbReference type="EnsemblBacteria" id="ABD41845">
    <property type="protein sequence ID" value="ABD41845"/>
    <property type="gene ID" value="Mhun_2139"/>
</dbReference>
<evidence type="ECO:0000313" key="3">
    <source>
        <dbReference type="Proteomes" id="UP000001941"/>
    </source>
</evidence>
<dbReference type="STRING" id="323259.Mhun_2139"/>
<dbReference type="KEGG" id="mhu:Mhun_2139"/>
<dbReference type="Proteomes" id="UP000001941">
    <property type="component" value="Chromosome"/>
</dbReference>
<dbReference type="PANTHER" id="PTHR35901:SF1">
    <property type="entry name" value="EXONUCLEASE VAPC9"/>
    <property type="match status" value="1"/>
</dbReference>
<name>Q2FN67_METHJ</name>
<keyword evidence="1" id="KW-0460">Magnesium</keyword>
<sequence length="111" mass="12484">MLMLYDPITVDFARIEITNVACKRILHGKTNPDIIRSALNTSVEFLNDACFLLKASDIIDAAYECAITHKITVYDALYLTAAMKEEKIFITADYALYKAAHDVHEIVLLTT</sequence>
<evidence type="ECO:0000313" key="2">
    <source>
        <dbReference type="EMBL" id="ABD41845.1"/>
    </source>
</evidence>
<dbReference type="eggNOG" id="arCOG00726">
    <property type="taxonomic scope" value="Archaea"/>
</dbReference>
<dbReference type="InterPro" id="IPR029060">
    <property type="entry name" value="PIN-like_dom_sf"/>
</dbReference>
<dbReference type="Gene3D" id="3.40.50.1010">
    <property type="entry name" value="5'-nuclease"/>
    <property type="match status" value="1"/>
</dbReference>
<dbReference type="EMBL" id="CP000254">
    <property type="protein sequence ID" value="ABD41845.1"/>
    <property type="molecule type" value="Genomic_DNA"/>
</dbReference>
<dbReference type="InterPro" id="IPR044153">
    <property type="entry name" value="PIN_Pae0151-like"/>
</dbReference>
<evidence type="ECO:0008006" key="4">
    <source>
        <dbReference type="Google" id="ProtNLM"/>
    </source>
</evidence>
<dbReference type="InterPro" id="IPR051619">
    <property type="entry name" value="TypeII_TA_RNase_PINc/VapC"/>
</dbReference>
<organism evidence="2 3">
    <name type="scientific">Methanospirillum hungatei JF-1 (strain ATCC 27890 / DSM 864 / NBRC 100397 / JF-1)</name>
    <dbReference type="NCBI Taxonomy" id="323259"/>
    <lineage>
        <taxon>Archaea</taxon>
        <taxon>Methanobacteriati</taxon>
        <taxon>Methanobacteriota</taxon>
        <taxon>Stenosarchaea group</taxon>
        <taxon>Methanomicrobia</taxon>
        <taxon>Methanomicrobiales</taxon>
        <taxon>Methanospirillaceae</taxon>
        <taxon>Methanospirillum</taxon>
    </lineage>
</organism>